<feature type="compositionally biased region" description="Basic and acidic residues" evidence="1">
    <location>
        <begin position="120"/>
        <end position="136"/>
    </location>
</feature>
<feature type="region of interest" description="Disordered" evidence="1">
    <location>
        <begin position="840"/>
        <end position="861"/>
    </location>
</feature>
<dbReference type="OrthoDB" id="763143at2759"/>
<dbReference type="Proteomes" id="UP001055439">
    <property type="component" value="Chromosome 6"/>
</dbReference>
<evidence type="ECO:0000256" key="1">
    <source>
        <dbReference type="SAM" id="MobiDB-lite"/>
    </source>
</evidence>
<feature type="compositionally biased region" description="Polar residues" evidence="1">
    <location>
        <begin position="1396"/>
        <end position="1419"/>
    </location>
</feature>
<feature type="region of interest" description="Disordered" evidence="1">
    <location>
        <begin position="255"/>
        <end position="285"/>
    </location>
</feature>
<proteinExistence type="predicted"/>
<reference evidence="2" key="1">
    <citation type="submission" date="2022-05" db="EMBL/GenBank/DDBJ databases">
        <title>The Musa troglodytarum L. genome provides insights into the mechanism of non-climacteric behaviour and enrichment of carotenoids.</title>
        <authorList>
            <person name="Wang J."/>
        </authorList>
    </citation>
    <scope>NUCLEOTIDE SEQUENCE</scope>
    <source>
        <tissue evidence="2">Leaf</tissue>
    </source>
</reference>
<feature type="compositionally biased region" description="Basic and acidic residues" evidence="1">
    <location>
        <begin position="1361"/>
        <end position="1385"/>
    </location>
</feature>
<accession>A0A9E7GCJ8</accession>
<protein>
    <submittedName>
        <fullName evidence="2">Uncharacterized protein</fullName>
    </submittedName>
</protein>
<feature type="region of interest" description="Disordered" evidence="1">
    <location>
        <begin position="1527"/>
        <end position="1548"/>
    </location>
</feature>
<feature type="region of interest" description="Disordered" evidence="1">
    <location>
        <begin position="113"/>
        <end position="151"/>
    </location>
</feature>
<feature type="region of interest" description="Disordered" evidence="1">
    <location>
        <begin position="416"/>
        <end position="473"/>
    </location>
</feature>
<feature type="region of interest" description="Disordered" evidence="1">
    <location>
        <begin position="192"/>
        <end position="212"/>
    </location>
</feature>
<dbReference type="EMBL" id="CP097508">
    <property type="protein sequence ID" value="URE10112.1"/>
    <property type="molecule type" value="Genomic_DNA"/>
</dbReference>
<gene>
    <name evidence="2" type="ORF">MUK42_24432</name>
</gene>
<organism evidence="2 3">
    <name type="scientific">Musa troglodytarum</name>
    <name type="common">fe'i banana</name>
    <dbReference type="NCBI Taxonomy" id="320322"/>
    <lineage>
        <taxon>Eukaryota</taxon>
        <taxon>Viridiplantae</taxon>
        <taxon>Streptophyta</taxon>
        <taxon>Embryophyta</taxon>
        <taxon>Tracheophyta</taxon>
        <taxon>Spermatophyta</taxon>
        <taxon>Magnoliopsida</taxon>
        <taxon>Liliopsida</taxon>
        <taxon>Zingiberales</taxon>
        <taxon>Musaceae</taxon>
        <taxon>Musa</taxon>
    </lineage>
</organism>
<sequence>MELEYNSMTRRELQALCKQHGLPANLTNSRMAENLASLLQVPNRVSHSRSALAVGIAMSSYCKDSEATFLSDCDKKKRNSEEMKLKGCLKGSNGSSGEGAGRGGVNKKVSFHMQEDDGERDGSQRDLEARTSPERRRPSRRRSFVVSASNAASEPVLEANGAFEVKTRSKRLRSTAAAVVWSPVIEEEAQNRNNGPDLAAKVPHEEENNRREVACAPTTRSPSRVVTVTEVKTRSTRRRSTAAAVVRSHVIEEEAQNRNNGPHLAAKVPHQEENTRRKVDKEDDHCAPTARSLRNRVVTIGGDEAMQGDTKLRRMQTRGNAKRKEEDVVAPVFDVSSEAQVLEKDENFGSKAHPKRTRSDISTVGLDDQQEIMVPHTEVPPPRRSKRNLAKSHNLFQGSEESGPTSVVSIPHVQNYEKPAGEETKGTEKLRGALNRPRRHTSRIKDEDFGASLPGSLESRDEHPNKVVQKKERKAIRNPDLAVPLPDVILTESAEDHARKEKLSKVEEPRRRCTRSSSVLIVLEHETSLAHDVEPVRKNKTTRHERNMKTSKGATEITVPGCETEAALQELIVQVDPKRVAQTKDTLRRSMRNVPKFASTEFKTSSPLVSSSIIDEHKKENKLSNNNAPELQITGNTLVDVVEKARRSQRLKKGQVLVEAPTEDSTTDCTVRGENELLEGHRHVEESRRKSTYNASRRELVMPINEAVKNTRQKKRKRAVVSDKEFSIEEVEIAGSLDTVRMQQNAGSNQHKERLCENFCEKVFDTDDAVRGNYSTELAVILTDEMANFDAYHTAVKKIASRKRHSNETHEECSEHQIKEDKNFPSMVVEPVAFGLLDTQRTTDNTDGSQESAPAFTSESSVAAKHVVSETAGSNHSKVKSASKVQHSPLIDDLTNGECHADQLIESRNLSWVKTLQGFDNLTLMVKEDREISSYNLVEVFSRSQDGFSYVDPSVKADSEVPGAECGGFADMPSMNSTMDGANYTEERDGPPKGTNVVDSPLPCSHLEEPSPAVATEASTVSDHGVAASHIPICPSGLKDGVLLPLIVVPDNDFVGLLNQQNIIKNESGNIGATSVALLDTESACQEFNGLIELKGTNIYSNNPKMCEPAEEGKYESSSSHLLINTSTIGTESVGDKCEEEYFDGNTSPSEIAQGAEIVVLDEGNQNSSFRATDGSPGKSVTKYDSLEQVAGHRELSPHKLMELSGDIMETLLEVNDVSRLSSGDNLCQNYEKVITFHDDNSEICCSDDANLVCAISASLSEIPVETIADASVQMEGVEVSSQGNLRAYDKSTTLLLVGSEYEKQLEVQEDKFQVEFSASSIRSGKNGSAAKAPPRSDGSENNDRTEKVGTICGAGATLQFKEESESAKLEDTHDARASSDESNDHSPVNPIKSEGTGSMDSSSMYKKSNKGKTFSASSRKMKNTHIESHINVLTGSKEDHIANGSPPASGNRSEGEANAHQLSNLEVSESEAETWVDSANMKSPYSVPEEFKVVDKLEERQCLVLSGGRNSCIGEDEFQALTKANSIEPADDEEDVSNRRPPPLSILKESDVMNDSDIIIPSKSANSAVIERPILELQTPVLAESKDDDVQRDGVKNGGLDASCGLSCSGYEHAKSLCTESAAPTNKFDGEPIDNIGSAGRWEIIVPFGRTSSSVKYESTELEEKILPLEHYQSSTTSCINEELAPHSDNVKKHNMRDTSKVSADDEEHEAKDLQERMEMEEVDEQEYLVTLDKEIDEHATSSGSIASRDNLNDEKHSVPVLMDSFESTASCHAVHSCEITRMADQHEADACCVTPRFENDSASNCDHKTKGEILASRTLVIAETKLVKPEYNLDSCNSTISEVTQEASTPEIAQEAVDTVGPKVGDVSLTPQHSECAEETIKDDMNFGFKKLDCEDDEFDDTKGCDTDSNGVLETKNDEVLWQHLDSKDPKDERSECSDALQVKLDLERSEEADMEICDTESGSNFSHTVHKHDEGKDNIFASEISDDCSCKLGSLKKDANVNQRIKSEEVWVAPGATLTCLEDLFDMEQKRSFVRNDIVQAVANEHISHEENFQHEHDSLVGISGALRKAQKMERVSFVLDENVTNEYEEKATLCDAPKVNFDATIEYDNTIQLELSYDRSDSKLMNVAKEHQEQAVITAWSDGFRINIDETTEPENAVQPEVSTDFSDLEPMDGMVCPASMQSFEERLSKESGAAVEDEDGRSAECLQTVSEKHPASQQNDEDLEISDTVGCQNSSDGYIDESESNVAAEAWFEDLTTGKLVSNPGASVSEDGNTTCQMETTDTLWANDRSQLTVETPGNVVDASTASKKMEWRSVPGTTGYTLASPNKQEDININNAGEQERFNSGCKETSVEGETLDDLKQCHIETIHTNGLLQQNSRVKTQQTLGVLADPSDSECGRELRELYRTTGHDWMEDISRKLLDFKISSVRKASKVDGSAKRPKHDDNVNNDIVMGKENTPAVRKECSYKPHADGSVRRPLQNVNHN</sequence>
<feature type="compositionally biased region" description="Basic and acidic residues" evidence="1">
    <location>
        <begin position="1338"/>
        <end position="1348"/>
    </location>
</feature>
<feature type="compositionally biased region" description="Basic and acidic residues" evidence="1">
    <location>
        <begin position="806"/>
        <end position="822"/>
    </location>
</feature>
<feature type="compositionally biased region" description="Basic and acidic residues" evidence="1">
    <location>
        <begin position="202"/>
        <end position="212"/>
    </location>
</feature>
<feature type="compositionally biased region" description="Basic and acidic residues" evidence="1">
    <location>
        <begin position="2466"/>
        <end position="2480"/>
    </location>
</feature>
<feature type="region of interest" description="Disordered" evidence="1">
    <location>
        <begin position="983"/>
        <end position="1019"/>
    </location>
</feature>
<evidence type="ECO:0000313" key="3">
    <source>
        <dbReference type="Proteomes" id="UP001055439"/>
    </source>
</evidence>
<name>A0A9E7GCJ8_9LILI</name>
<feature type="region of interest" description="Disordered" evidence="1">
    <location>
        <begin position="2436"/>
        <end position="2490"/>
    </location>
</feature>
<feature type="region of interest" description="Disordered" evidence="1">
    <location>
        <begin position="1436"/>
        <end position="1459"/>
    </location>
</feature>
<evidence type="ECO:0000313" key="2">
    <source>
        <dbReference type="EMBL" id="URE10112.1"/>
    </source>
</evidence>
<feature type="region of interest" description="Disordered" evidence="1">
    <location>
        <begin position="1324"/>
        <end position="1424"/>
    </location>
</feature>
<feature type="region of interest" description="Disordered" evidence="1">
    <location>
        <begin position="801"/>
        <end position="822"/>
    </location>
</feature>
<feature type="compositionally biased region" description="Basic and acidic residues" evidence="1">
    <location>
        <begin position="2437"/>
        <end position="2451"/>
    </location>
</feature>
<feature type="compositionally biased region" description="Basic and acidic residues" evidence="1">
    <location>
        <begin position="269"/>
        <end position="285"/>
    </location>
</feature>
<keyword evidence="3" id="KW-1185">Reference proteome</keyword>
<feature type="compositionally biased region" description="Basic and acidic residues" evidence="1">
    <location>
        <begin position="419"/>
        <end position="431"/>
    </location>
</feature>